<dbReference type="PANTHER" id="PTHR42912">
    <property type="entry name" value="METHYLTRANSFERASE"/>
    <property type="match status" value="1"/>
</dbReference>
<dbReference type="InterPro" id="IPR050508">
    <property type="entry name" value="Methyltransf_Superfamily"/>
</dbReference>
<gene>
    <name evidence="2" type="ORF">AMOR_56830</name>
</gene>
<evidence type="ECO:0000313" key="3">
    <source>
        <dbReference type="Proteomes" id="UP001162891"/>
    </source>
</evidence>
<evidence type="ECO:0000259" key="1">
    <source>
        <dbReference type="Pfam" id="PF13649"/>
    </source>
</evidence>
<dbReference type="Gene3D" id="3.40.50.150">
    <property type="entry name" value="Vaccinia Virus protein VP39"/>
    <property type="match status" value="1"/>
</dbReference>
<sequence length="255" mass="27843">MPAHWTDDYYGDLYLDSIADLLTPRLSALEAEVIAGLLGVGPADRVLDLACGHGRHAWPLSARAGRVFGLERSRAYLARASATSRPPPRRPLFVRADVRALPLRAGSIDAAFSWYASLFMFDDATNEACLADLARTLRPGGRALVHHANPLRLALEPRDAARRTLPDGSTVEEVSAFDPATGVDRCSRRLVRTSGTVLAGTAELRYYRPSEWRPLSERAGLRLVELTSTTDAGRTPRPDLGPEAPDLIALLEKPR</sequence>
<feature type="domain" description="Methyltransferase" evidence="1">
    <location>
        <begin position="46"/>
        <end position="141"/>
    </location>
</feature>
<evidence type="ECO:0000313" key="2">
    <source>
        <dbReference type="EMBL" id="BDG06687.1"/>
    </source>
</evidence>
<dbReference type="EMBL" id="AP025591">
    <property type="protein sequence ID" value="BDG06687.1"/>
    <property type="molecule type" value="Genomic_DNA"/>
</dbReference>
<keyword evidence="2" id="KW-0489">Methyltransferase</keyword>
<proteinExistence type="predicted"/>
<dbReference type="InterPro" id="IPR041698">
    <property type="entry name" value="Methyltransf_25"/>
</dbReference>
<dbReference type="GO" id="GO:0032259">
    <property type="term" value="P:methylation"/>
    <property type="evidence" value="ECO:0007669"/>
    <property type="project" value="UniProtKB-KW"/>
</dbReference>
<dbReference type="CDD" id="cd02440">
    <property type="entry name" value="AdoMet_MTases"/>
    <property type="match status" value="1"/>
</dbReference>
<organism evidence="2 3">
    <name type="scientific">Anaeromyxobacter oryzae</name>
    <dbReference type="NCBI Taxonomy" id="2918170"/>
    <lineage>
        <taxon>Bacteria</taxon>
        <taxon>Pseudomonadati</taxon>
        <taxon>Myxococcota</taxon>
        <taxon>Myxococcia</taxon>
        <taxon>Myxococcales</taxon>
        <taxon>Cystobacterineae</taxon>
        <taxon>Anaeromyxobacteraceae</taxon>
        <taxon>Anaeromyxobacter</taxon>
    </lineage>
</organism>
<dbReference type="RefSeq" id="WP_248357167.1">
    <property type="nucleotide sequence ID" value="NZ_AP025591.1"/>
</dbReference>
<protein>
    <submittedName>
        <fullName evidence="2">Type 11 methyltransferase</fullName>
    </submittedName>
</protein>
<keyword evidence="2" id="KW-0808">Transferase</keyword>
<reference evidence="3" key="1">
    <citation type="journal article" date="2022" name="Int. J. Syst. Evol. Microbiol.">
        <title>Anaeromyxobacter oryzae sp. nov., Anaeromyxobacter diazotrophicus sp. nov. and Anaeromyxobacter paludicola sp. nov., isolated from paddy soils.</title>
        <authorList>
            <person name="Itoh H."/>
            <person name="Xu Z."/>
            <person name="Mise K."/>
            <person name="Masuda Y."/>
            <person name="Ushijima N."/>
            <person name="Hayakawa C."/>
            <person name="Shiratori Y."/>
            <person name="Senoo K."/>
        </authorList>
    </citation>
    <scope>NUCLEOTIDE SEQUENCE [LARGE SCALE GENOMIC DNA]</scope>
    <source>
        <strain evidence="3">Red232</strain>
    </source>
</reference>
<dbReference type="SUPFAM" id="SSF53335">
    <property type="entry name" value="S-adenosyl-L-methionine-dependent methyltransferases"/>
    <property type="match status" value="1"/>
</dbReference>
<accession>A0ABM7X4D8</accession>
<name>A0ABM7X4D8_9BACT</name>
<dbReference type="Pfam" id="PF13649">
    <property type="entry name" value="Methyltransf_25"/>
    <property type="match status" value="1"/>
</dbReference>
<keyword evidence="3" id="KW-1185">Reference proteome</keyword>
<dbReference type="GO" id="GO:0008168">
    <property type="term" value="F:methyltransferase activity"/>
    <property type="evidence" value="ECO:0007669"/>
    <property type="project" value="UniProtKB-KW"/>
</dbReference>
<dbReference type="Proteomes" id="UP001162891">
    <property type="component" value="Chromosome"/>
</dbReference>
<dbReference type="InterPro" id="IPR029063">
    <property type="entry name" value="SAM-dependent_MTases_sf"/>
</dbReference>